<evidence type="ECO:0000313" key="1">
    <source>
        <dbReference type="EMBL" id="MER9285452.1"/>
    </source>
</evidence>
<gene>
    <name evidence="1" type="ORF">NKI81_15985</name>
</gene>
<accession>A0ACC6T0J0</accession>
<organism evidence="1 2">
    <name type="scientific">Mesorhizobium australicum</name>
    <dbReference type="NCBI Taxonomy" id="536018"/>
    <lineage>
        <taxon>Bacteria</taxon>
        <taxon>Pseudomonadati</taxon>
        <taxon>Pseudomonadota</taxon>
        <taxon>Alphaproteobacteria</taxon>
        <taxon>Hyphomicrobiales</taxon>
        <taxon>Phyllobacteriaceae</taxon>
        <taxon>Mesorhizobium</taxon>
    </lineage>
</organism>
<comment type="caution">
    <text evidence="1">The sequence shown here is derived from an EMBL/GenBank/DDBJ whole genome shotgun (WGS) entry which is preliminary data.</text>
</comment>
<reference evidence="1 2" key="1">
    <citation type="journal article" date="2024" name="Proc. Natl. Acad. Sci. U.S.A.">
        <title>The evolutionary genomics of adaptation to stress in wild rhizobium bacteria.</title>
        <authorList>
            <person name="Kehlet-Delgado H."/>
            <person name="Montoya A.P."/>
            <person name="Jensen K.T."/>
            <person name="Wendlandt C.E."/>
            <person name="Dexheimer C."/>
            <person name="Roberts M."/>
            <person name="Torres Martinez L."/>
            <person name="Friesen M.L."/>
            <person name="Griffitts J.S."/>
            <person name="Porter S.S."/>
        </authorList>
    </citation>
    <scope>NUCLEOTIDE SEQUENCE [LARGE SCALE GENOMIC DNA]</scope>
    <source>
        <strain evidence="1 2">M0468</strain>
    </source>
</reference>
<evidence type="ECO:0000313" key="2">
    <source>
        <dbReference type="Proteomes" id="UP001480082"/>
    </source>
</evidence>
<name>A0ACC6T0J0_9HYPH</name>
<dbReference type="EMBL" id="JAMYRI010000008">
    <property type="protein sequence ID" value="MER9285452.1"/>
    <property type="molecule type" value="Genomic_DNA"/>
</dbReference>
<keyword evidence="2" id="KW-1185">Reference proteome</keyword>
<protein>
    <submittedName>
        <fullName evidence="1">Uncharacterized protein</fullName>
    </submittedName>
</protein>
<proteinExistence type="predicted"/>
<sequence>MREQDEVAILDAMAELSHLENRASRDEAIRVALAQMCAGGTVPRSAGRQAGRRPGGGCAVAGSDATLSNLSALQALTGDDARA</sequence>
<dbReference type="Proteomes" id="UP001480082">
    <property type="component" value="Unassembled WGS sequence"/>
</dbReference>